<feature type="disulfide bond" description="Redox-active" evidence="3">
    <location>
        <begin position="56"/>
        <end position="59"/>
    </location>
</feature>
<proteinExistence type="inferred from homology"/>
<keyword evidence="7" id="KW-1185">Reference proteome</keyword>
<dbReference type="SUPFAM" id="SSF52833">
    <property type="entry name" value="Thioredoxin-like"/>
    <property type="match status" value="1"/>
</dbReference>
<dbReference type="Proteomes" id="UP000004956">
    <property type="component" value="Unassembled WGS sequence"/>
</dbReference>
<sequence>MLNRRQLLLAAALAPAAGQVFAAPKYTAGKEYLVLRNPAPHPANSIEVVEFFAYTCSHCLQFAPHWETWKKKAPQGVSVRVCPVAWTPDFLPFSTAYFALEALNLLPKLHMPFFESIIYQERTYTPKTAAEDIAAFMKDNGVDADLWNRTTRSFSVQNKTRQSQQLWQAYGIDSTPMIGVGGRFTTGPHLTGSREATPAMINWLVEEVRAGR</sequence>
<protein>
    <recommendedName>
        <fullName evidence="2">Thiol:disulfide interchange protein</fullName>
    </recommendedName>
</protein>
<dbReference type="Gene3D" id="3.40.30.10">
    <property type="entry name" value="Glutaredoxin"/>
    <property type="match status" value="1"/>
</dbReference>
<evidence type="ECO:0000256" key="3">
    <source>
        <dbReference type="PIRSR" id="PIRSR001488-1"/>
    </source>
</evidence>
<dbReference type="PANTHER" id="PTHR35891:SF3">
    <property type="entry name" value="THIOL:DISULFIDE INTERCHANGE PROTEIN DSBL"/>
    <property type="match status" value="1"/>
</dbReference>
<evidence type="ECO:0000313" key="7">
    <source>
        <dbReference type="Proteomes" id="UP000004956"/>
    </source>
</evidence>
<name>H3KE51_9BURK</name>
<dbReference type="InterPro" id="IPR023205">
    <property type="entry name" value="DsbA/DsbL"/>
</dbReference>
<dbReference type="PANTHER" id="PTHR35891">
    <property type="entry name" value="THIOL:DISULFIDE INTERCHANGE PROTEIN DSBA"/>
    <property type="match status" value="1"/>
</dbReference>
<keyword evidence="1 4" id="KW-0732">Signal</keyword>
<evidence type="ECO:0000256" key="4">
    <source>
        <dbReference type="SAM" id="SignalP"/>
    </source>
</evidence>
<dbReference type="EMBL" id="AFBQ01000137">
    <property type="protein sequence ID" value="EHY31613.1"/>
    <property type="molecule type" value="Genomic_DNA"/>
</dbReference>
<dbReference type="InterPro" id="IPR050824">
    <property type="entry name" value="Thiol_disulfide_DsbA"/>
</dbReference>
<dbReference type="RefSeq" id="WP_008541799.1">
    <property type="nucleotide sequence ID" value="NZ_JH604939.1"/>
</dbReference>
<dbReference type="InterPro" id="IPR013766">
    <property type="entry name" value="Thioredoxin_domain"/>
</dbReference>
<dbReference type="PROSITE" id="PS51352">
    <property type="entry name" value="THIOREDOXIN_2"/>
    <property type="match status" value="1"/>
</dbReference>
<comment type="similarity">
    <text evidence="2">Belongs to the thioredoxin family.</text>
</comment>
<reference evidence="6 7" key="1">
    <citation type="submission" date="2011-11" db="EMBL/GenBank/DDBJ databases">
        <authorList>
            <person name="Weinstock G."/>
            <person name="Sodergren E."/>
            <person name="Clifton S."/>
            <person name="Fulton L."/>
            <person name="Fulton B."/>
            <person name="Courtney L."/>
            <person name="Fronick C."/>
            <person name="Harrison M."/>
            <person name="Strong C."/>
            <person name="Farmer C."/>
            <person name="Delahaunty K."/>
            <person name="Markovic C."/>
            <person name="Hall O."/>
            <person name="Minx P."/>
            <person name="Tomlinson C."/>
            <person name="Mitreva M."/>
            <person name="Hou S."/>
            <person name="Chen J."/>
            <person name="Wollam A."/>
            <person name="Pepin K.H."/>
            <person name="Johnson M."/>
            <person name="Bhonagiri V."/>
            <person name="Zhang X."/>
            <person name="Suruliraj S."/>
            <person name="Warren W."/>
            <person name="Chinwalla A."/>
            <person name="Mardis E.R."/>
            <person name="Wilson R.K."/>
        </authorList>
    </citation>
    <scope>NUCLEOTIDE SEQUENCE [LARGE SCALE GENOMIC DNA]</scope>
    <source>
        <strain evidence="6 7">YIT 11816</strain>
    </source>
</reference>
<keyword evidence="2" id="KW-0574">Periplasm</keyword>
<dbReference type="GO" id="GO:0042597">
    <property type="term" value="C:periplasmic space"/>
    <property type="evidence" value="ECO:0007669"/>
    <property type="project" value="UniProtKB-SubCell"/>
</dbReference>
<gene>
    <name evidence="6" type="ORF">HMPREF9440_01012</name>
</gene>
<comment type="caution">
    <text evidence="6">The sequence shown here is derived from an EMBL/GenBank/DDBJ whole genome shotgun (WGS) entry which is preliminary data.</text>
</comment>
<evidence type="ECO:0000256" key="2">
    <source>
        <dbReference type="PIRNR" id="PIRNR001488"/>
    </source>
</evidence>
<dbReference type="PATRIC" id="fig|762967.3.peg.809"/>
<organism evidence="6 7">
    <name type="scientific">Sutterella parvirubra YIT 11816</name>
    <dbReference type="NCBI Taxonomy" id="762967"/>
    <lineage>
        <taxon>Bacteria</taxon>
        <taxon>Pseudomonadati</taxon>
        <taxon>Pseudomonadota</taxon>
        <taxon>Betaproteobacteria</taxon>
        <taxon>Burkholderiales</taxon>
        <taxon>Sutterellaceae</taxon>
        <taxon>Sutterella</taxon>
    </lineage>
</organism>
<evidence type="ECO:0000259" key="5">
    <source>
        <dbReference type="PROSITE" id="PS51352"/>
    </source>
</evidence>
<dbReference type="HOGENOM" id="CLU_088255_1_0_4"/>
<evidence type="ECO:0000313" key="6">
    <source>
        <dbReference type="EMBL" id="EHY31613.1"/>
    </source>
</evidence>
<dbReference type="PIRSF" id="PIRSF001488">
    <property type="entry name" value="Tdi_protein"/>
    <property type="match status" value="1"/>
</dbReference>
<dbReference type="AlphaFoldDB" id="H3KE51"/>
<comment type="subcellular location">
    <subcellularLocation>
        <location evidence="2">Periplasm</location>
    </subcellularLocation>
</comment>
<keyword evidence="2" id="KW-1015">Disulfide bond</keyword>
<dbReference type="Pfam" id="PF13462">
    <property type="entry name" value="Thioredoxin_4"/>
    <property type="match status" value="1"/>
</dbReference>
<feature type="signal peptide" evidence="4">
    <location>
        <begin position="1"/>
        <end position="22"/>
    </location>
</feature>
<dbReference type="CDD" id="cd03019">
    <property type="entry name" value="DsbA_DsbA"/>
    <property type="match status" value="1"/>
</dbReference>
<dbReference type="STRING" id="762967.HMPREF9440_01012"/>
<dbReference type="InterPro" id="IPR012336">
    <property type="entry name" value="Thioredoxin-like_fold"/>
</dbReference>
<dbReference type="InterPro" id="IPR036249">
    <property type="entry name" value="Thioredoxin-like_sf"/>
</dbReference>
<feature type="domain" description="Thioredoxin" evidence="5">
    <location>
        <begin position="12"/>
        <end position="142"/>
    </location>
</feature>
<feature type="chain" id="PRO_5003587338" description="Thiol:disulfide interchange protein" evidence="4">
    <location>
        <begin position="23"/>
        <end position="212"/>
    </location>
</feature>
<dbReference type="OrthoDB" id="9784896at2"/>
<evidence type="ECO:0000256" key="1">
    <source>
        <dbReference type="ARBA" id="ARBA00022729"/>
    </source>
</evidence>
<accession>H3KE51</accession>